<dbReference type="InterPro" id="IPR006076">
    <property type="entry name" value="FAD-dep_OxRdtase"/>
</dbReference>
<organism evidence="3 4">
    <name type="scientific">Pelagovum pacificum</name>
    <dbReference type="NCBI Taxonomy" id="2588711"/>
    <lineage>
        <taxon>Bacteria</taxon>
        <taxon>Pseudomonadati</taxon>
        <taxon>Pseudomonadota</taxon>
        <taxon>Alphaproteobacteria</taxon>
        <taxon>Rhodobacterales</taxon>
        <taxon>Paracoccaceae</taxon>
        <taxon>Pelagovum</taxon>
    </lineage>
</organism>
<dbReference type="EMBL" id="VFFF01000002">
    <property type="protein sequence ID" value="TNY31272.1"/>
    <property type="molecule type" value="Genomic_DNA"/>
</dbReference>
<dbReference type="AlphaFoldDB" id="A0A5C5GBC6"/>
<dbReference type="GO" id="GO:0016491">
    <property type="term" value="F:oxidoreductase activity"/>
    <property type="evidence" value="ECO:0007669"/>
    <property type="project" value="UniProtKB-KW"/>
</dbReference>
<accession>A0A5C5GBC6</accession>
<dbReference type="InterPro" id="IPR036188">
    <property type="entry name" value="FAD/NAD-bd_sf"/>
</dbReference>
<dbReference type="Gene3D" id="3.50.50.60">
    <property type="entry name" value="FAD/NAD(P)-binding domain"/>
    <property type="match status" value="1"/>
</dbReference>
<proteinExistence type="predicted"/>
<evidence type="ECO:0000313" key="3">
    <source>
        <dbReference type="EMBL" id="TNY31272.1"/>
    </source>
</evidence>
<feature type="domain" description="FAD dependent oxidoreductase" evidence="2">
    <location>
        <begin position="6"/>
        <end position="360"/>
    </location>
</feature>
<dbReference type="OrthoDB" id="9806452at2"/>
<dbReference type="Pfam" id="PF01266">
    <property type="entry name" value="DAO"/>
    <property type="match status" value="1"/>
</dbReference>
<dbReference type="Proteomes" id="UP000314011">
    <property type="component" value="Unassembled WGS sequence"/>
</dbReference>
<name>A0A5C5GBC6_9RHOB</name>
<sequence>MTDVADVVIIGGAMIGSSIAWWLSRDFDGRIVVVERNPSYEWASTTHTNSCIRQQFGSEVNIRLSRFTLDFMRDLKGWMADDEAPEIALHDFGYLYLAADEGFADVLRRDQKLQTSLGAGTVLLERDEVAERFPFMVTDDVRLASFGSRDEGYFDGATLFDWFRRKARHAGVTYVADEVVGIDVAEGRATGVRLASGQDISAGIVVNASGPRAALTARMAGLDLPVEPRKRYSFVFDAAEPLDRPLPLTIDPSGVHVRSEGRYYLAGCPPFEDGPVAPDDFVEDHTLWEEKVWPAIATRIPAFERVRLMRSWVGHYAYNTFDQNAILGPHPELPNFLFTNGFSGHGLQQAAGVGRGIAELIRDGQYTSLDLTPLGIERLFGGAPTLERAII</sequence>
<comment type="caution">
    <text evidence="3">The sequence shown here is derived from an EMBL/GenBank/DDBJ whole genome shotgun (WGS) entry which is preliminary data.</text>
</comment>
<dbReference type="PANTHER" id="PTHR13847:SF287">
    <property type="entry name" value="FAD-DEPENDENT OXIDOREDUCTASE DOMAIN-CONTAINING PROTEIN 1"/>
    <property type="match status" value="1"/>
</dbReference>
<dbReference type="Gene3D" id="3.30.9.10">
    <property type="entry name" value="D-Amino Acid Oxidase, subunit A, domain 2"/>
    <property type="match status" value="1"/>
</dbReference>
<protein>
    <submittedName>
        <fullName evidence="3">FAD-binding oxidoreductase</fullName>
    </submittedName>
</protein>
<dbReference type="SUPFAM" id="SSF51905">
    <property type="entry name" value="FAD/NAD(P)-binding domain"/>
    <property type="match status" value="1"/>
</dbReference>
<dbReference type="PANTHER" id="PTHR13847">
    <property type="entry name" value="SARCOSINE DEHYDROGENASE-RELATED"/>
    <property type="match status" value="1"/>
</dbReference>
<gene>
    <name evidence="3" type="ORF">FHY64_14695</name>
</gene>
<dbReference type="RefSeq" id="WP_140196121.1">
    <property type="nucleotide sequence ID" value="NZ_CP065915.1"/>
</dbReference>
<evidence type="ECO:0000259" key="2">
    <source>
        <dbReference type="Pfam" id="PF01266"/>
    </source>
</evidence>
<reference evidence="3 4" key="1">
    <citation type="submission" date="2019-06" db="EMBL/GenBank/DDBJ databases">
        <title>Genome of new Rhodobacteraceae sp. SM1903.</title>
        <authorList>
            <person name="Ren X."/>
        </authorList>
    </citation>
    <scope>NUCLEOTIDE SEQUENCE [LARGE SCALE GENOMIC DNA]</scope>
    <source>
        <strain evidence="3 4">SM1903</strain>
    </source>
</reference>
<evidence type="ECO:0000256" key="1">
    <source>
        <dbReference type="ARBA" id="ARBA00023002"/>
    </source>
</evidence>
<keyword evidence="1" id="KW-0560">Oxidoreductase</keyword>
<dbReference type="GO" id="GO:0032981">
    <property type="term" value="P:mitochondrial respiratory chain complex I assembly"/>
    <property type="evidence" value="ECO:0007669"/>
    <property type="project" value="TreeGrafter"/>
</dbReference>
<dbReference type="GO" id="GO:0005737">
    <property type="term" value="C:cytoplasm"/>
    <property type="evidence" value="ECO:0007669"/>
    <property type="project" value="TreeGrafter"/>
</dbReference>
<evidence type="ECO:0000313" key="4">
    <source>
        <dbReference type="Proteomes" id="UP000314011"/>
    </source>
</evidence>
<keyword evidence="4" id="KW-1185">Reference proteome</keyword>